<dbReference type="CDD" id="cd04179">
    <property type="entry name" value="DPM_DPG-synthase_like"/>
    <property type="match status" value="1"/>
</dbReference>
<name>A0AB33YZ18_9GAMM</name>
<reference evidence="3 4" key="1">
    <citation type="journal article" date="2013" name="Genome Announc.">
        <title>Genome Sequence of the Pyrene- and Fluoranthene-Degrading Bacterium Cycloclasticus sp. Strain PY97M.</title>
        <authorList>
            <person name="Cui Z."/>
            <person name="Xu G."/>
            <person name="Li Q."/>
            <person name="Gao W."/>
            <person name="Zheng L."/>
        </authorList>
    </citation>
    <scope>NUCLEOTIDE SEQUENCE [LARGE SCALE GENOMIC DNA]</scope>
    <source>
        <strain evidence="3 4">PY97M</strain>
    </source>
</reference>
<organism evidence="3 4">
    <name type="scientific">Cycloclasticus pugetii</name>
    <dbReference type="NCBI Taxonomy" id="34068"/>
    <lineage>
        <taxon>Bacteria</taxon>
        <taxon>Pseudomonadati</taxon>
        <taxon>Pseudomonadota</taxon>
        <taxon>Gammaproteobacteria</taxon>
        <taxon>Thiotrichales</taxon>
        <taxon>Piscirickettsiaceae</taxon>
        <taxon>Cycloclasticus</taxon>
    </lineage>
</organism>
<dbReference type="InterPro" id="IPR001173">
    <property type="entry name" value="Glyco_trans_2-like"/>
</dbReference>
<keyword evidence="4" id="KW-1185">Reference proteome</keyword>
<feature type="transmembrane region" description="Helical" evidence="1">
    <location>
        <begin position="291"/>
        <end position="308"/>
    </location>
</feature>
<dbReference type="Gene3D" id="3.90.550.10">
    <property type="entry name" value="Spore Coat Polysaccharide Biosynthesis Protein SpsA, Chain A"/>
    <property type="match status" value="1"/>
</dbReference>
<dbReference type="Proteomes" id="UP000015462">
    <property type="component" value="Unassembled WGS sequence"/>
</dbReference>
<sequence>MLSKHKSSAYLDKARPNKKYETIKLTINFNGLNMVKNTPTLSIVMPCLNEAENLEALLPQLKSAQPTAEILVIDDGSTDLSKSICEQHGIKVISHPHSLGNGASIKTGARNASGDIIVFMDADGQHNPDDIQRLLSKLAEGYDMVIGARQSGSHASTKRLLGNAVFNKLASFMTGHKIEDLTSGFRAVRANHFRKFLYLLPNGFSYPTTSTMAFFRSALPVAYIPIKAGKREGKSKIKLLKDGLRFFIIILKIGALFSPMRLFLPTSAFCFLCGVINHIDSYLSSGAFSNGSLFLYVASVFIFLMGILSEQISSLHYRNSESKRLQ</sequence>
<feature type="domain" description="Glycosyltransferase 2-like" evidence="2">
    <location>
        <begin position="42"/>
        <end position="195"/>
    </location>
</feature>
<gene>
    <name evidence="3" type="ORF">L196_10399</name>
</gene>
<keyword evidence="1" id="KW-0472">Membrane</keyword>
<evidence type="ECO:0000313" key="3">
    <source>
        <dbReference type="EMBL" id="EPD12208.1"/>
    </source>
</evidence>
<dbReference type="InterPro" id="IPR050256">
    <property type="entry name" value="Glycosyltransferase_2"/>
</dbReference>
<feature type="transmembrane region" description="Helical" evidence="1">
    <location>
        <begin position="246"/>
        <end position="279"/>
    </location>
</feature>
<dbReference type="EMBL" id="ASHL01000012">
    <property type="protein sequence ID" value="EPD12208.1"/>
    <property type="molecule type" value="Genomic_DNA"/>
</dbReference>
<evidence type="ECO:0000259" key="2">
    <source>
        <dbReference type="Pfam" id="PF00535"/>
    </source>
</evidence>
<dbReference type="InterPro" id="IPR029044">
    <property type="entry name" value="Nucleotide-diphossugar_trans"/>
</dbReference>
<dbReference type="PANTHER" id="PTHR48090">
    <property type="entry name" value="UNDECAPRENYL-PHOSPHATE 4-DEOXY-4-FORMAMIDO-L-ARABINOSE TRANSFERASE-RELATED"/>
    <property type="match status" value="1"/>
</dbReference>
<evidence type="ECO:0000313" key="4">
    <source>
        <dbReference type="Proteomes" id="UP000015462"/>
    </source>
</evidence>
<keyword evidence="3" id="KW-0808">Transferase</keyword>
<dbReference type="AlphaFoldDB" id="A0AB33YZ18"/>
<dbReference type="Pfam" id="PF00535">
    <property type="entry name" value="Glycos_transf_2"/>
    <property type="match status" value="1"/>
</dbReference>
<accession>A0AB33YZ18</accession>
<protein>
    <submittedName>
        <fullName evidence="3">Family 2 glycosyl transferase</fullName>
    </submittedName>
</protein>
<evidence type="ECO:0000256" key="1">
    <source>
        <dbReference type="SAM" id="Phobius"/>
    </source>
</evidence>
<dbReference type="PANTHER" id="PTHR48090:SF7">
    <property type="entry name" value="RFBJ PROTEIN"/>
    <property type="match status" value="1"/>
</dbReference>
<keyword evidence="1" id="KW-0812">Transmembrane</keyword>
<comment type="caution">
    <text evidence="3">The sequence shown here is derived from an EMBL/GenBank/DDBJ whole genome shotgun (WGS) entry which is preliminary data.</text>
</comment>
<proteinExistence type="predicted"/>
<keyword evidence="1" id="KW-1133">Transmembrane helix</keyword>
<dbReference type="SUPFAM" id="SSF53448">
    <property type="entry name" value="Nucleotide-diphospho-sugar transferases"/>
    <property type="match status" value="1"/>
</dbReference>
<dbReference type="GO" id="GO:0016740">
    <property type="term" value="F:transferase activity"/>
    <property type="evidence" value="ECO:0007669"/>
    <property type="project" value="UniProtKB-KW"/>
</dbReference>